<dbReference type="PANTHER" id="PTHR47961">
    <property type="entry name" value="DNA POLYMERASE THETA, PUTATIVE (AFU_ORTHOLOGUE AFUA_1G05260)-RELATED"/>
    <property type="match status" value="1"/>
</dbReference>
<dbReference type="InterPro" id="IPR014001">
    <property type="entry name" value="Helicase_ATP-bd"/>
</dbReference>
<dbReference type="GO" id="GO:0003676">
    <property type="term" value="F:nucleic acid binding"/>
    <property type="evidence" value="ECO:0007669"/>
    <property type="project" value="InterPro"/>
</dbReference>
<reference evidence="7 8" key="1">
    <citation type="submission" date="2019-04" db="EMBL/GenBank/DDBJ databases">
        <title>Complete genome sequence of Agrobacterium tumefaciens CFBP7129.</title>
        <authorList>
            <person name="Haryono M."/>
            <person name="Lin Y.-C."/>
            <person name="Lai E.-M."/>
            <person name="Kuo C.-H."/>
        </authorList>
    </citation>
    <scope>NUCLEOTIDE SEQUENCE [LARGE SCALE GENOMIC DNA]</scope>
    <source>
        <strain evidence="7 8">CFBP7129</strain>
    </source>
</reference>
<evidence type="ECO:0000256" key="3">
    <source>
        <dbReference type="ARBA" id="ARBA00022806"/>
    </source>
</evidence>
<organism evidence="7 8">
    <name type="scientific">Agrobacterium tumefaciens</name>
    <dbReference type="NCBI Taxonomy" id="358"/>
    <lineage>
        <taxon>Bacteria</taxon>
        <taxon>Pseudomonadati</taxon>
        <taxon>Pseudomonadota</taxon>
        <taxon>Alphaproteobacteria</taxon>
        <taxon>Hyphomicrobiales</taxon>
        <taxon>Rhizobiaceae</taxon>
        <taxon>Rhizobium/Agrobacterium group</taxon>
        <taxon>Agrobacterium</taxon>
        <taxon>Agrobacterium tumefaciens complex</taxon>
    </lineage>
</organism>
<dbReference type="SMART" id="SM00487">
    <property type="entry name" value="DEXDc"/>
    <property type="match status" value="1"/>
</dbReference>
<dbReference type="InterPro" id="IPR001650">
    <property type="entry name" value="Helicase_C-like"/>
</dbReference>
<sequence length="657" mass="74955">MDEPTLLEFVPRLADVINDRPELETFKEPFSSLARSTGLWNYIDRDKADTSDALLAESVTVPELGDITLHREQIGILNDILAGKNVILSAPTSFGKSLLIDALLATGRYRRVAIILPTIALLDEFRRRLRRRFQDRFSIIMHPGDVVPKDQPAIFLGTQERLISRTDLGSLDLTVVDEFYKLDPARQDDRSVTLNAAVYRLLSKSKQFFFLGPNIDNVRVSNDSKWKFEFIRTRFSTVAVDTFDLTRIDNKQERLFEEIGEDRNWPALVFVSAPDKANRIAKEASDEIAVSDDSSDFADWLNDNVGSNWSLVKTVRFGFGVHHGRIPRAIASQMVRMFNEGSLPVLFCTSTLIEGVNTAAKTVLIYDKKINRTSYDFFTFSNIRGRAGRLGQHHVGQVFLFNSPPVREEMEVSPTLFGEDDEAPDSYVVYLDEDDTNEEVEERVANLRDDLGLDSEGLRLAASVGLDVAHALRREIASEFRRRSTRLAWSGYPDYKSILALVEIACTTKRPREFGAVSASQLTLFISRLRQHRELKDFLLWFNDNFRGEDTEFDNVFKFLRACEYGLPQVFALVELFAKAYSPQTDYSLFLRELSRWFRAEELKNLDEEGIPIQISERFYSVGDDRASLLRKLQDAVDKGSDKLSVFEHRWLAASLT</sequence>
<dbReference type="PANTHER" id="PTHR47961:SF6">
    <property type="entry name" value="DNA-DIRECTED DNA POLYMERASE"/>
    <property type="match status" value="1"/>
</dbReference>
<dbReference type="GO" id="GO:0005524">
    <property type="term" value="F:ATP binding"/>
    <property type="evidence" value="ECO:0007669"/>
    <property type="project" value="UniProtKB-KW"/>
</dbReference>
<dbReference type="InterPro" id="IPR011545">
    <property type="entry name" value="DEAD/DEAH_box_helicase_dom"/>
</dbReference>
<dbReference type="PROSITE" id="PS51194">
    <property type="entry name" value="HELICASE_CTER"/>
    <property type="match status" value="1"/>
</dbReference>
<evidence type="ECO:0000259" key="5">
    <source>
        <dbReference type="PROSITE" id="PS51192"/>
    </source>
</evidence>
<dbReference type="GO" id="GO:0016787">
    <property type="term" value="F:hydrolase activity"/>
    <property type="evidence" value="ECO:0007669"/>
    <property type="project" value="UniProtKB-KW"/>
</dbReference>
<dbReference type="Proteomes" id="UP000298649">
    <property type="component" value="Chromosome linear"/>
</dbReference>
<gene>
    <name evidence="7" type="ORF">CFBP7129_17550</name>
</gene>
<proteinExistence type="predicted"/>
<evidence type="ECO:0000313" key="8">
    <source>
        <dbReference type="Proteomes" id="UP000298649"/>
    </source>
</evidence>
<evidence type="ECO:0000259" key="6">
    <source>
        <dbReference type="PROSITE" id="PS51194"/>
    </source>
</evidence>
<dbReference type="AlphaFoldDB" id="A0A4D7YEY9"/>
<keyword evidence="2" id="KW-0378">Hydrolase</keyword>
<feature type="domain" description="Helicase ATP-binding" evidence="5">
    <location>
        <begin position="77"/>
        <end position="233"/>
    </location>
</feature>
<keyword evidence="1" id="KW-0547">Nucleotide-binding</keyword>
<dbReference type="Pfam" id="PF00271">
    <property type="entry name" value="Helicase_C"/>
    <property type="match status" value="1"/>
</dbReference>
<accession>A0A4D7YEY9</accession>
<dbReference type="InterPro" id="IPR050474">
    <property type="entry name" value="Hel308_SKI2-like"/>
</dbReference>
<dbReference type="RefSeq" id="WP_137004903.1">
    <property type="nucleotide sequence ID" value="NZ_CP039923.1"/>
</dbReference>
<keyword evidence="3 7" id="KW-0347">Helicase</keyword>
<dbReference type="EMBL" id="CP039923">
    <property type="protein sequence ID" value="QCL96071.1"/>
    <property type="molecule type" value="Genomic_DNA"/>
</dbReference>
<evidence type="ECO:0000313" key="7">
    <source>
        <dbReference type="EMBL" id="QCL96071.1"/>
    </source>
</evidence>
<dbReference type="PROSITE" id="PS51192">
    <property type="entry name" value="HELICASE_ATP_BIND_1"/>
    <property type="match status" value="1"/>
</dbReference>
<evidence type="ECO:0000256" key="1">
    <source>
        <dbReference type="ARBA" id="ARBA00022741"/>
    </source>
</evidence>
<keyword evidence="4" id="KW-0067">ATP-binding</keyword>
<dbReference type="Gene3D" id="3.40.50.300">
    <property type="entry name" value="P-loop containing nucleotide triphosphate hydrolases"/>
    <property type="match status" value="2"/>
</dbReference>
<name>A0A4D7YEY9_AGRTU</name>
<dbReference type="Pfam" id="PF00270">
    <property type="entry name" value="DEAD"/>
    <property type="match status" value="1"/>
</dbReference>
<dbReference type="SMART" id="SM00490">
    <property type="entry name" value="HELICc"/>
    <property type="match status" value="1"/>
</dbReference>
<evidence type="ECO:0000256" key="2">
    <source>
        <dbReference type="ARBA" id="ARBA00022801"/>
    </source>
</evidence>
<dbReference type="InterPro" id="IPR027417">
    <property type="entry name" value="P-loop_NTPase"/>
</dbReference>
<evidence type="ECO:0000256" key="4">
    <source>
        <dbReference type="ARBA" id="ARBA00022840"/>
    </source>
</evidence>
<feature type="domain" description="Helicase C-terminal" evidence="6">
    <location>
        <begin position="251"/>
        <end position="451"/>
    </location>
</feature>
<dbReference type="GO" id="GO:0004386">
    <property type="term" value="F:helicase activity"/>
    <property type="evidence" value="ECO:0007669"/>
    <property type="project" value="UniProtKB-KW"/>
</dbReference>
<protein>
    <submittedName>
        <fullName evidence="7">DEAD/DEAH box helicase</fullName>
    </submittedName>
</protein>
<dbReference type="SUPFAM" id="SSF52540">
    <property type="entry name" value="P-loop containing nucleoside triphosphate hydrolases"/>
    <property type="match status" value="1"/>
</dbReference>